<reference evidence="1" key="2">
    <citation type="submission" date="2018-03" db="EMBL/GenBank/DDBJ databases">
        <title>The Triticum urartu genome reveals the dynamic nature of wheat genome evolution.</title>
        <authorList>
            <person name="Ling H."/>
            <person name="Ma B."/>
            <person name="Shi X."/>
            <person name="Liu H."/>
            <person name="Dong L."/>
            <person name="Sun H."/>
            <person name="Cao Y."/>
            <person name="Gao Q."/>
            <person name="Zheng S."/>
            <person name="Li Y."/>
            <person name="Yu Y."/>
            <person name="Du H."/>
            <person name="Qi M."/>
            <person name="Li Y."/>
            <person name="Yu H."/>
            <person name="Cui Y."/>
            <person name="Wang N."/>
            <person name="Chen C."/>
            <person name="Wu H."/>
            <person name="Zhao Y."/>
            <person name="Zhang J."/>
            <person name="Li Y."/>
            <person name="Zhou W."/>
            <person name="Zhang B."/>
            <person name="Hu W."/>
            <person name="Eijk M."/>
            <person name="Tang J."/>
            <person name="Witsenboer H."/>
            <person name="Zhao S."/>
            <person name="Li Z."/>
            <person name="Zhang A."/>
            <person name="Wang D."/>
            <person name="Liang C."/>
        </authorList>
    </citation>
    <scope>NUCLEOTIDE SEQUENCE [LARGE SCALE GENOMIC DNA]</scope>
    <source>
        <strain evidence="1">cv. G1812</strain>
    </source>
</reference>
<dbReference type="AlphaFoldDB" id="A0A8R7JUH9"/>
<organism evidence="1 2">
    <name type="scientific">Triticum urartu</name>
    <name type="common">Red wild einkorn</name>
    <name type="synonym">Crithodium urartu</name>
    <dbReference type="NCBI Taxonomy" id="4572"/>
    <lineage>
        <taxon>Eukaryota</taxon>
        <taxon>Viridiplantae</taxon>
        <taxon>Streptophyta</taxon>
        <taxon>Embryophyta</taxon>
        <taxon>Tracheophyta</taxon>
        <taxon>Spermatophyta</taxon>
        <taxon>Magnoliopsida</taxon>
        <taxon>Liliopsida</taxon>
        <taxon>Poales</taxon>
        <taxon>Poaceae</taxon>
        <taxon>BOP clade</taxon>
        <taxon>Pooideae</taxon>
        <taxon>Triticodae</taxon>
        <taxon>Triticeae</taxon>
        <taxon>Triticinae</taxon>
        <taxon>Triticum</taxon>
    </lineage>
</organism>
<accession>A0A8R7JUH9</accession>
<evidence type="ECO:0000313" key="1">
    <source>
        <dbReference type="EnsemblPlants" id="TuG1812G0100000114.01.T01.cds255889"/>
    </source>
</evidence>
<dbReference type="Gramene" id="TuG1812G0100000114.01.T01">
    <property type="protein sequence ID" value="TuG1812G0100000114.01.T01.cds255889"/>
    <property type="gene ID" value="TuG1812G0100000114.01"/>
</dbReference>
<protein>
    <submittedName>
        <fullName evidence="1">Uncharacterized protein</fullName>
    </submittedName>
</protein>
<dbReference type="Proteomes" id="UP000015106">
    <property type="component" value="Chromosome 1"/>
</dbReference>
<proteinExistence type="predicted"/>
<keyword evidence="2" id="KW-1185">Reference proteome</keyword>
<name>A0A8R7JUH9_TRIUA</name>
<reference evidence="2" key="1">
    <citation type="journal article" date="2013" name="Nature">
        <title>Draft genome of the wheat A-genome progenitor Triticum urartu.</title>
        <authorList>
            <person name="Ling H.Q."/>
            <person name="Zhao S."/>
            <person name="Liu D."/>
            <person name="Wang J."/>
            <person name="Sun H."/>
            <person name="Zhang C."/>
            <person name="Fan H."/>
            <person name="Li D."/>
            <person name="Dong L."/>
            <person name="Tao Y."/>
            <person name="Gao C."/>
            <person name="Wu H."/>
            <person name="Li Y."/>
            <person name="Cui Y."/>
            <person name="Guo X."/>
            <person name="Zheng S."/>
            <person name="Wang B."/>
            <person name="Yu K."/>
            <person name="Liang Q."/>
            <person name="Yang W."/>
            <person name="Lou X."/>
            <person name="Chen J."/>
            <person name="Feng M."/>
            <person name="Jian J."/>
            <person name="Zhang X."/>
            <person name="Luo G."/>
            <person name="Jiang Y."/>
            <person name="Liu J."/>
            <person name="Wang Z."/>
            <person name="Sha Y."/>
            <person name="Zhang B."/>
            <person name="Wu H."/>
            <person name="Tang D."/>
            <person name="Shen Q."/>
            <person name="Xue P."/>
            <person name="Zou S."/>
            <person name="Wang X."/>
            <person name="Liu X."/>
            <person name="Wang F."/>
            <person name="Yang Y."/>
            <person name="An X."/>
            <person name="Dong Z."/>
            <person name="Zhang K."/>
            <person name="Zhang X."/>
            <person name="Luo M.C."/>
            <person name="Dvorak J."/>
            <person name="Tong Y."/>
            <person name="Wang J."/>
            <person name="Yang H."/>
            <person name="Li Z."/>
            <person name="Wang D."/>
            <person name="Zhang A."/>
            <person name="Wang J."/>
        </authorList>
    </citation>
    <scope>NUCLEOTIDE SEQUENCE</scope>
    <source>
        <strain evidence="2">cv. G1812</strain>
    </source>
</reference>
<sequence length="121" mass="13272">MSDLSLKRKPRQNSDHMSTCIPCRSVSALKGTEEELQEGRWMSVWYACLMVGLACGEDSKQEKASLMSRAKLFSSVAVGVVGRWSRISFTSIACSLFDKLPSNRSLGCFPISSSSTTTPKL</sequence>
<evidence type="ECO:0000313" key="2">
    <source>
        <dbReference type="Proteomes" id="UP000015106"/>
    </source>
</evidence>
<dbReference type="EnsemblPlants" id="TuG1812G0100000114.01.T01">
    <property type="protein sequence ID" value="TuG1812G0100000114.01.T01.cds255889"/>
    <property type="gene ID" value="TuG1812G0100000114.01"/>
</dbReference>
<reference evidence="1" key="3">
    <citation type="submission" date="2022-06" db="UniProtKB">
        <authorList>
            <consortium name="EnsemblPlants"/>
        </authorList>
    </citation>
    <scope>IDENTIFICATION</scope>
</reference>